<dbReference type="FunFam" id="3.40.50.300:FF:001447">
    <property type="entry name" value="Ras-related protein Rab-1B"/>
    <property type="match status" value="1"/>
</dbReference>
<reference evidence="2" key="1">
    <citation type="journal article" date="2015" name="Nature">
        <title>Complex archaea that bridge the gap between prokaryotes and eukaryotes.</title>
        <authorList>
            <person name="Spang A."/>
            <person name="Saw J.H."/>
            <person name="Jorgensen S.L."/>
            <person name="Zaremba-Niedzwiedzka K."/>
            <person name="Martijn J."/>
            <person name="Lind A.E."/>
            <person name="van Eijk R."/>
            <person name="Schleper C."/>
            <person name="Guy L."/>
            <person name="Ettema T.J."/>
        </authorList>
    </citation>
    <scope>NUCLEOTIDE SEQUENCE</scope>
</reference>
<dbReference type="GO" id="GO:0005525">
    <property type="term" value="F:GTP binding"/>
    <property type="evidence" value="ECO:0007669"/>
    <property type="project" value="InterPro"/>
</dbReference>
<dbReference type="Pfam" id="PF00071">
    <property type="entry name" value="Ras"/>
    <property type="match status" value="1"/>
</dbReference>
<sequence>MSSKLFKIITGGNGGVGKTTLLYRYVEGKFLTNTKSTLGVDFFWKSFKSSERQLNGSYGKQIELQLWDFGGQKSFRHILKSYATGANGALLLFDLTDKSSLEQINEWVEIFREKDPNLPIIILGTKLDLTDLIVVEDKDAIFIKEKYSFLDYIKVSSKTDENINLAFQVLVNEFMKDL</sequence>
<dbReference type="PANTHER" id="PTHR47978">
    <property type="match status" value="1"/>
</dbReference>
<dbReference type="InterPro" id="IPR005225">
    <property type="entry name" value="Small_GTP-bd"/>
</dbReference>
<dbReference type="InterPro" id="IPR001806">
    <property type="entry name" value="Small_GTPase"/>
</dbReference>
<protein>
    <recommendedName>
        <fullName evidence="3">GTP-binding protein</fullName>
    </recommendedName>
</protein>
<comment type="caution">
    <text evidence="2">The sequence shown here is derived from an EMBL/GenBank/DDBJ whole genome shotgun (WGS) entry which is preliminary data.</text>
</comment>
<dbReference type="CDD" id="cd00154">
    <property type="entry name" value="Rab"/>
    <property type="match status" value="1"/>
</dbReference>
<evidence type="ECO:0008006" key="3">
    <source>
        <dbReference type="Google" id="ProtNLM"/>
    </source>
</evidence>
<dbReference type="InterPro" id="IPR027417">
    <property type="entry name" value="P-loop_NTPase"/>
</dbReference>
<dbReference type="SMART" id="SM00173">
    <property type="entry name" value="RAS"/>
    <property type="match status" value="1"/>
</dbReference>
<evidence type="ECO:0000256" key="1">
    <source>
        <dbReference type="ARBA" id="ARBA00022741"/>
    </source>
</evidence>
<organism evidence="2">
    <name type="scientific">marine sediment metagenome</name>
    <dbReference type="NCBI Taxonomy" id="412755"/>
    <lineage>
        <taxon>unclassified sequences</taxon>
        <taxon>metagenomes</taxon>
        <taxon>ecological metagenomes</taxon>
    </lineage>
</organism>
<evidence type="ECO:0000313" key="2">
    <source>
        <dbReference type="EMBL" id="KKL60425.1"/>
    </source>
</evidence>
<dbReference type="PROSITE" id="PS51419">
    <property type="entry name" value="RAB"/>
    <property type="match status" value="1"/>
</dbReference>
<dbReference type="SMART" id="SM00174">
    <property type="entry name" value="RHO"/>
    <property type="match status" value="1"/>
</dbReference>
<accession>A0A0F9FSS7</accession>
<proteinExistence type="predicted"/>
<gene>
    <name evidence="2" type="ORF">LCGC14_2205450</name>
</gene>
<dbReference type="SMART" id="SM00175">
    <property type="entry name" value="RAB"/>
    <property type="match status" value="1"/>
</dbReference>
<dbReference type="AlphaFoldDB" id="A0A0F9FSS7"/>
<dbReference type="NCBIfam" id="TIGR00231">
    <property type="entry name" value="small_GTP"/>
    <property type="match status" value="1"/>
</dbReference>
<dbReference type="PROSITE" id="PS51421">
    <property type="entry name" value="RAS"/>
    <property type="match status" value="1"/>
</dbReference>
<name>A0A0F9FSS7_9ZZZZ</name>
<dbReference type="SUPFAM" id="SSF52540">
    <property type="entry name" value="P-loop containing nucleoside triphosphate hydrolases"/>
    <property type="match status" value="1"/>
</dbReference>
<keyword evidence="1" id="KW-0547">Nucleotide-binding</keyword>
<dbReference type="Gene3D" id="3.40.50.300">
    <property type="entry name" value="P-loop containing nucleotide triphosphate hydrolases"/>
    <property type="match status" value="1"/>
</dbReference>
<dbReference type="GO" id="GO:0003924">
    <property type="term" value="F:GTPase activity"/>
    <property type="evidence" value="ECO:0007669"/>
    <property type="project" value="InterPro"/>
</dbReference>
<dbReference type="PRINTS" id="PR00449">
    <property type="entry name" value="RASTRNSFRMNG"/>
</dbReference>
<dbReference type="EMBL" id="LAZR01029149">
    <property type="protein sequence ID" value="KKL60425.1"/>
    <property type="molecule type" value="Genomic_DNA"/>
</dbReference>